<keyword evidence="2" id="KW-0732">Signal</keyword>
<dbReference type="InterPro" id="IPR012480">
    <property type="entry name" value="Hepar_II_III_C"/>
</dbReference>
<evidence type="ECO:0000259" key="5">
    <source>
        <dbReference type="Pfam" id="PF07940"/>
    </source>
</evidence>
<evidence type="ECO:0000256" key="1">
    <source>
        <dbReference type="ARBA" id="ARBA00004418"/>
    </source>
</evidence>
<dbReference type="PANTHER" id="PTHR39210:SF1">
    <property type="entry name" value="HEPARIN-SULFATE LYASE"/>
    <property type="match status" value="1"/>
</dbReference>
<dbReference type="GO" id="GO:0042597">
    <property type="term" value="C:periplasmic space"/>
    <property type="evidence" value="ECO:0007669"/>
    <property type="project" value="UniProtKB-SubCell"/>
</dbReference>
<evidence type="ECO:0000313" key="7">
    <source>
        <dbReference type="Proteomes" id="UP000466785"/>
    </source>
</evidence>
<accession>A0A6N4VB62</accession>
<organism evidence="6 7">
    <name type="scientific">Mycolicibacterium poriferae</name>
    <dbReference type="NCBI Taxonomy" id="39694"/>
    <lineage>
        <taxon>Bacteria</taxon>
        <taxon>Bacillati</taxon>
        <taxon>Actinomycetota</taxon>
        <taxon>Actinomycetes</taxon>
        <taxon>Mycobacteriales</taxon>
        <taxon>Mycobacteriaceae</taxon>
        <taxon>Mycolicibacterium</taxon>
    </lineage>
</organism>
<evidence type="ECO:0000256" key="4">
    <source>
        <dbReference type="ARBA" id="ARBA00023239"/>
    </source>
</evidence>
<dbReference type="Gene3D" id="2.70.98.70">
    <property type="match status" value="1"/>
</dbReference>
<dbReference type="Proteomes" id="UP000466785">
    <property type="component" value="Chromosome"/>
</dbReference>
<keyword evidence="3" id="KW-0574">Periplasm</keyword>
<proteinExistence type="predicted"/>
<sequence>MEIIYAHLWRSAEILKLTVERYLGFNHAATTEIGLAIGLFVQGKAKEFEKCIENFIDTMSNCVLPDGMWAERSPSYHIHMLVLLDATKALLAVSRGESGLLSDLSQRMKTALYTVVHPDGEIAIFNDAAWRDAPSPKAVGWRPASTPAIISLPYGGYTRVSRGPMVVIMDAGPMGPDAVIGHGHADFLSIEASVGGHRLIVDPGVASISPDERRTWTRSASAHNGPTVFGCEPAEFFGAWRVGRRGTAAFEEVSLSSAGTAVLRGQCDGYLPWGITARREVAIEESGRTVIDDRWSGLSGRQGVTSMLIAGDWDVLQESASRFLMHHLDGTYAVVTVRRGVFVDLHSAWSYPLGPMEKVAASRLTLAAEDGVVTLQIEPRLAAEVQHAPTVSLEI</sequence>
<dbReference type="InterPro" id="IPR008929">
    <property type="entry name" value="Chondroitin_lyas"/>
</dbReference>
<dbReference type="PANTHER" id="PTHR39210">
    <property type="entry name" value="HEPARIN-SULFATE LYASE"/>
    <property type="match status" value="1"/>
</dbReference>
<dbReference type="EMBL" id="AP022570">
    <property type="protein sequence ID" value="BBX50927.1"/>
    <property type="molecule type" value="Genomic_DNA"/>
</dbReference>
<feature type="domain" description="Heparinase II/III-like C-terminal" evidence="5">
    <location>
        <begin position="147"/>
        <end position="326"/>
    </location>
</feature>
<dbReference type="Pfam" id="PF07940">
    <property type="entry name" value="Hepar_II_III_C"/>
    <property type="match status" value="1"/>
</dbReference>
<keyword evidence="4" id="KW-0456">Lyase</keyword>
<evidence type="ECO:0000256" key="2">
    <source>
        <dbReference type="ARBA" id="ARBA00022729"/>
    </source>
</evidence>
<dbReference type="Gene3D" id="1.50.10.100">
    <property type="entry name" value="Chondroitin AC/alginate lyase"/>
    <property type="match status" value="1"/>
</dbReference>
<dbReference type="GO" id="GO:0016829">
    <property type="term" value="F:lyase activity"/>
    <property type="evidence" value="ECO:0007669"/>
    <property type="project" value="UniProtKB-KW"/>
</dbReference>
<comment type="subcellular location">
    <subcellularLocation>
        <location evidence="1">Periplasm</location>
    </subcellularLocation>
</comment>
<protein>
    <recommendedName>
        <fullName evidence="5">Heparinase II/III-like C-terminal domain-containing protein</fullName>
    </recommendedName>
</protein>
<keyword evidence="7" id="KW-1185">Reference proteome</keyword>
<evidence type="ECO:0000313" key="6">
    <source>
        <dbReference type="EMBL" id="BBX50927.1"/>
    </source>
</evidence>
<reference evidence="6 7" key="1">
    <citation type="journal article" date="2019" name="Emerg. Microbes Infect.">
        <title>Comprehensive subspecies identification of 175 nontuberculous mycobacteria species based on 7547 genomic profiles.</title>
        <authorList>
            <person name="Matsumoto Y."/>
            <person name="Kinjo T."/>
            <person name="Motooka D."/>
            <person name="Nabeya D."/>
            <person name="Jung N."/>
            <person name="Uechi K."/>
            <person name="Horii T."/>
            <person name="Iida T."/>
            <person name="Fujita J."/>
            <person name="Nakamura S."/>
        </authorList>
    </citation>
    <scope>NUCLEOTIDE SEQUENCE [LARGE SCALE GENOMIC DNA]</scope>
    <source>
        <strain evidence="6 7">JCM 12603</strain>
    </source>
</reference>
<name>A0A6N4VB62_9MYCO</name>
<dbReference type="AlphaFoldDB" id="A0A6N4VB62"/>
<dbReference type="KEGG" id="mpof:MPOR_19530"/>
<evidence type="ECO:0000256" key="3">
    <source>
        <dbReference type="ARBA" id="ARBA00022764"/>
    </source>
</evidence>
<gene>
    <name evidence="6" type="ORF">MPOR_19530</name>
</gene>